<proteinExistence type="predicted"/>
<dbReference type="Proteomes" id="UP000298860">
    <property type="component" value="Unassembled WGS sequence"/>
</dbReference>
<dbReference type="EMBL" id="BJFL01000024">
    <property type="protein sequence ID" value="GDY32406.1"/>
    <property type="molecule type" value="Genomic_DNA"/>
</dbReference>
<dbReference type="AlphaFoldDB" id="A0A4D4JDD2"/>
<protein>
    <submittedName>
        <fullName evidence="1">Uncharacterized protein</fullName>
    </submittedName>
</protein>
<reference evidence="2" key="1">
    <citation type="submission" date="2019-04" db="EMBL/GenBank/DDBJ databases">
        <title>Draft genome sequence of Pseudonocardiaceae bacterium SL3-2-4.</title>
        <authorList>
            <person name="Ningsih F."/>
            <person name="Yokota A."/>
            <person name="Sakai Y."/>
            <person name="Nanatani K."/>
            <person name="Yabe S."/>
            <person name="Oetari A."/>
            <person name="Sjamsuridzal W."/>
        </authorList>
    </citation>
    <scope>NUCLEOTIDE SEQUENCE [LARGE SCALE GENOMIC DNA]</scope>
    <source>
        <strain evidence="2">SL3-2-4</strain>
    </source>
</reference>
<gene>
    <name evidence="1" type="ORF">GTS_40390</name>
</gene>
<evidence type="ECO:0000313" key="2">
    <source>
        <dbReference type="Proteomes" id="UP000298860"/>
    </source>
</evidence>
<organism evidence="1 2">
    <name type="scientific">Gandjariella thermophila</name>
    <dbReference type="NCBI Taxonomy" id="1931992"/>
    <lineage>
        <taxon>Bacteria</taxon>
        <taxon>Bacillati</taxon>
        <taxon>Actinomycetota</taxon>
        <taxon>Actinomycetes</taxon>
        <taxon>Pseudonocardiales</taxon>
        <taxon>Pseudonocardiaceae</taxon>
        <taxon>Gandjariella</taxon>
    </lineage>
</organism>
<sequence>MLLAVAGREQQGGDQPADLVAGHADLVAANAYVAPFAVCSLRVTVRNAAASMDPVMCRYQAV</sequence>
<comment type="caution">
    <text evidence="1">The sequence shown here is derived from an EMBL/GenBank/DDBJ whole genome shotgun (WGS) entry which is preliminary data.</text>
</comment>
<name>A0A4D4JDD2_9PSEU</name>
<accession>A0A4D4JDD2</accession>
<evidence type="ECO:0000313" key="1">
    <source>
        <dbReference type="EMBL" id="GDY32406.1"/>
    </source>
</evidence>
<keyword evidence="2" id="KW-1185">Reference proteome</keyword>